<name>A0A0D2FH12_9EURO</name>
<dbReference type="Proteomes" id="UP000054266">
    <property type="component" value="Unassembled WGS sequence"/>
</dbReference>
<evidence type="ECO:0000313" key="2">
    <source>
        <dbReference type="Proteomes" id="UP000054266"/>
    </source>
</evidence>
<dbReference type="HOGENOM" id="CLU_2903997_0_0_1"/>
<gene>
    <name evidence="1" type="ORF">PV04_08212</name>
</gene>
<organism evidence="1 2">
    <name type="scientific">Phialophora macrospora</name>
    <dbReference type="NCBI Taxonomy" id="1851006"/>
    <lineage>
        <taxon>Eukaryota</taxon>
        <taxon>Fungi</taxon>
        <taxon>Dikarya</taxon>
        <taxon>Ascomycota</taxon>
        <taxon>Pezizomycotina</taxon>
        <taxon>Eurotiomycetes</taxon>
        <taxon>Chaetothyriomycetidae</taxon>
        <taxon>Chaetothyriales</taxon>
        <taxon>Herpotrichiellaceae</taxon>
        <taxon>Phialophora</taxon>
    </lineage>
</organism>
<dbReference type="AlphaFoldDB" id="A0A0D2FH12"/>
<evidence type="ECO:0000313" key="1">
    <source>
        <dbReference type="EMBL" id="KIW66000.1"/>
    </source>
</evidence>
<proteinExistence type="predicted"/>
<accession>A0A0D2FH12</accession>
<sequence length="62" mass="7537">MAHSITRSTWRPFGVQENNICVFGSKWCHIWNPRKIKVEIEIILETELFSWWERIRQGHNVQ</sequence>
<reference evidence="1 2" key="1">
    <citation type="submission" date="2015-01" db="EMBL/GenBank/DDBJ databases">
        <title>The Genome Sequence of Capronia semiimmersa CBS27337.</title>
        <authorList>
            <consortium name="The Broad Institute Genomics Platform"/>
            <person name="Cuomo C."/>
            <person name="de Hoog S."/>
            <person name="Gorbushina A."/>
            <person name="Stielow B."/>
            <person name="Teixiera M."/>
            <person name="Abouelleil A."/>
            <person name="Chapman S.B."/>
            <person name="Priest M."/>
            <person name="Young S.K."/>
            <person name="Wortman J."/>
            <person name="Nusbaum C."/>
            <person name="Birren B."/>
        </authorList>
    </citation>
    <scope>NUCLEOTIDE SEQUENCE [LARGE SCALE GENOMIC DNA]</scope>
    <source>
        <strain evidence="1 2">CBS 27337</strain>
    </source>
</reference>
<keyword evidence="2" id="KW-1185">Reference proteome</keyword>
<protein>
    <submittedName>
        <fullName evidence="1">Uncharacterized protein</fullName>
    </submittedName>
</protein>
<dbReference type="EMBL" id="KN846960">
    <property type="protein sequence ID" value="KIW66000.1"/>
    <property type="molecule type" value="Genomic_DNA"/>
</dbReference>